<name>A0A290QMX9_9BACT</name>
<proteinExistence type="predicted"/>
<dbReference type="SUPFAM" id="SSF48208">
    <property type="entry name" value="Six-hairpin glycosidases"/>
    <property type="match status" value="1"/>
</dbReference>
<reference evidence="4 5" key="1">
    <citation type="submission" date="2017-09" db="EMBL/GenBank/DDBJ databases">
        <title>Complete genome sequence of Verrucomicrobial strain HZ-65, isolated from freshwater.</title>
        <authorList>
            <person name="Choi A."/>
        </authorList>
    </citation>
    <scope>NUCLEOTIDE SEQUENCE [LARGE SCALE GENOMIC DNA]</scope>
    <source>
        <strain evidence="4 5">HZ-65</strain>
    </source>
</reference>
<dbReference type="SFLD" id="SFLDG01140">
    <property type="entry name" value="C2.B:_Phosphomannomutase_and_P"/>
    <property type="match status" value="1"/>
</dbReference>
<dbReference type="PANTHER" id="PTHR46521">
    <property type="entry name" value="SUCROSE-PHOSPHATASE 2-RELATED"/>
    <property type="match status" value="1"/>
</dbReference>
<dbReference type="SFLD" id="SFLDS00003">
    <property type="entry name" value="Haloacid_Dehalogenase"/>
    <property type="match status" value="1"/>
</dbReference>
<dbReference type="AlphaFoldDB" id="A0A290QMX9"/>
<gene>
    <name evidence="4" type="ORF">CMV30_07435</name>
</gene>
<dbReference type="SFLD" id="SFLDG01141">
    <property type="entry name" value="C2.B.1:_Sucrose_Phosphatase_Li"/>
    <property type="match status" value="1"/>
</dbReference>
<dbReference type="KEGG" id="vbh:CMV30_07435"/>
<accession>A0A290QMX9</accession>
<dbReference type="Gene3D" id="3.40.50.1000">
    <property type="entry name" value="HAD superfamily/HAD-like"/>
    <property type="match status" value="1"/>
</dbReference>
<protein>
    <submittedName>
        <fullName evidence="4">Glycogen debranching protein</fullName>
    </submittedName>
</protein>
<evidence type="ECO:0000256" key="1">
    <source>
        <dbReference type="ARBA" id="ARBA00022801"/>
    </source>
</evidence>
<keyword evidence="1" id="KW-0378">Hydrolase</keyword>
<feature type="domain" description="Sucrose phosphatase-like" evidence="2">
    <location>
        <begin position="14"/>
        <end position="252"/>
    </location>
</feature>
<keyword evidence="5" id="KW-1185">Reference proteome</keyword>
<dbReference type="InterPro" id="IPR032790">
    <property type="entry name" value="GDE_C"/>
</dbReference>
<dbReference type="InterPro" id="IPR051518">
    <property type="entry name" value="Sucrose_Phosphatase"/>
</dbReference>
<dbReference type="InterPro" id="IPR036412">
    <property type="entry name" value="HAD-like_sf"/>
</dbReference>
<dbReference type="InterPro" id="IPR023214">
    <property type="entry name" value="HAD_sf"/>
</dbReference>
<evidence type="ECO:0000313" key="4">
    <source>
        <dbReference type="EMBL" id="ATC66041.1"/>
    </source>
</evidence>
<dbReference type="InterPro" id="IPR006380">
    <property type="entry name" value="SPP-like_dom"/>
</dbReference>
<dbReference type="Pfam" id="PF06202">
    <property type="entry name" value="GDE_C"/>
    <property type="match status" value="1"/>
</dbReference>
<dbReference type="InterPro" id="IPR006379">
    <property type="entry name" value="HAD-SF_hydro_IIB"/>
</dbReference>
<dbReference type="EMBL" id="CP023344">
    <property type="protein sequence ID" value="ATC66041.1"/>
    <property type="molecule type" value="Genomic_DNA"/>
</dbReference>
<dbReference type="GO" id="GO:0016791">
    <property type="term" value="F:phosphatase activity"/>
    <property type="evidence" value="ECO:0007669"/>
    <property type="project" value="UniProtKB-ARBA"/>
</dbReference>
<dbReference type="NCBIfam" id="TIGR01484">
    <property type="entry name" value="HAD-SF-IIB"/>
    <property type="match status" value="1"/>
</dbReference>
<dbReference type="RefSeq" id="WP_096057669.1">
    <property type="nucleotide sequence ID" value="NZ_CP023344.1"/>
</dbReference>
<organism evidence="4 5">
    <name type="scientific">Nibricoccus aquaticus</name>
    <dbReference type="NCBI Taxonomy" id="2576891"/>
    <lineage>
        <taxon>Bacteria</taxon>
        <taxon>Pseudomonadati</taxon>
        <taxon>Verrucomicrobiota</taxon>
        <taxon>Opitutia</taxon>
        <taxon>Opitutales</taxon>
        <taxon>Opitutaceae</taxon>
        <taxon>Nibricoccus</taxon>
    </lineage>
</organism>
<feature type="domain" description="Glycogen debranching enzyme C-terminal" evidence="3">
    <location>
        <begin position="373"/>
        <end position="689"/>
    </location>
</feature>
<sequence length="705" mass="78348">MSDQKSLSASRPIRLFSTDLDGTLLGNPEAANRFATAWSSLPAATRPLLVYNSGRLLDDTQRLITTGELPAPDYIIGGVGTQIHDARANRTLTEFADRMSPGWDLEKVKAVVSALPVIRPQPDHFQHAFKSSWFFENATPLQLETLEQQLAAAGLDTCVVYSSNRDLDVIPRHANKGGALSWLCARLGIATDEVLVAGDTGNDAGMFRLPGVRGIIVQNAHPELFTATVDIPIYTSGLVMADGVLEGLRHYGIITRAPSAGQSGISAEKMSAPFRQLFTGTQLGSLSDDEKKLIHTGYEKALVALRKNITPLGFSACSLADNAVTGTDINYRSVWARDGSMTVIYTLDLEDSDIRAAQKATLETLLSAASPSGQIPANVRIDNAEADYGGVGNICSIDSGLWVIIAVYNYVNKTNDLDFLRAHIDRLQIAMNWLSAHDSNNDGLLEIPEAGDWTDLFGRSYNVLYDEVLWYRTNVCFGRLLEFLGRFEHAADYLRWSQKVRARVLDTFWPTTRISDPKAPPANRFADRQFGLGDTQYLLAEITPFSFNWRCDVYANVLAFLMHVLDIDRARTAFRFMWGVGVNNPWPVSNLYPVVQAGDPDWRSYYTVNLLNLPNHYHNGGIWPFVGGMWVRFIHQLGFHDVACRELLQLTKLNKLGRDQEWEFNEWAHGITGRPMGKAFQAWSAASFIKACHELEATPTNEPRD</sequence>
<dbReference type="Gene3D" id="3.90.1070.10">
    <property type="match status" value="1"/>
</dbReference>
<dbReference type="InterPro" id="IPR008928">
    <property type="entry name" value="6-hairpin_glycosidase_sf"/>
</dbReference>
<dbReference type="InterPro" id="IPR012341">
    <property type="entry name" value="6hp_glycosidase-like_sf"/>
</dbReference>
<dbReference type="PANTHER" id="PTHR46521:SF4">
    <property type="entry name" value="SUCROSE-PHOSPHATASE 2-RELATED"/>
    <property type="match status" value="1"/>
</dbReference>
<dbReference type="GO" id="GO:0005975">
    <property type="term" value="P:carbohydrate metabolic process"/>
    <property type="evidence" value="ECO:0007669"/>
    <property type="project" value="InterPro"/>
</dbReference>
<dbReference type="Pfam" id="PF05116">
    <property type="entry name" value="S6PP"/>
    <property type="match status" value="1"/>
</dbReference>
<dbReference type="Proteomes" id="UP000217265">
    <property type="component" value="Chromosome"/>
</dbReference>
<evidence type="ECO:0000259" key="2">
    <source>
        <dbReference type="Pfam" id="PF05116"/>
    </source>
</evidence>
<dbReference type="OrthoDB" id="9763537at2"/>
<evidence type="ECO:0000313" key="5">
    <source>
        <dbReference type="Proteomes" id="UP000217265"/>
    </source>
</evidence>
<evidence type="ECO:0000259" key="3">
    <source>
        <dbReference type="Pfam" id="PF06202"/>
    </source>
</evidence>
<dbReference type="SUPFAM" id="SSF56784">
    <property type="entry name" value="HAD-like"/>
    <property type="match status" value="1"/>
</dbReference>
<dbReference type="Gene3D" id="1.50.10.10">
    <property type="match status" value="1"/>
</dbReference>